<protein>
    <submittedName>
        <fullName evidence="3">Aldo-keto reductase</fullName>
    </submittedName>
</protein>
<evidence type="ECO:0000313" key="4">
    <source>
        <dbReference type="Proteomes" id="UP000017148"/>
    </source>
</evidence>
<evidence type="ECO:0000256" key="1">
    <source>
        <dbReference type="ARBA" id="ARBA00023002"/>
    </source>
</evidence>
<dbReference type="PATRIC" id="fig|1313304.3.peg.2129"/>
<keyword evidence="1" id="KW-0560">Oxidoreductase</keyword>
<dbReference type="Pfam" id="PF00248">
    <property type="entry name" value="Aldo_ket_red"/>
    <property type="match status" value="1"/>
</dbReference>
<organism evidence="3 4">
    <name type="scientific">Chitinivibrio alkaliphilus ACht1</name>
    <dbReference type="NCBI Taxonomy" id="1313304"/>
    <lineage>
        <taxon>Bacteria</taxon>
        <taxon>Pseudomonadati</taxon>
        <taxon>Fibrobacterota</taxon>
        <taxon>Chitinivibrionia</taxon>
        <taxon>Chitinivibrionales</taxon>
        <taxon>Chitinivibrionaceae</taxon>
        <taxon>Chitinivibrio</taxon>
    </lineage>
</organism>
<evidence type="ECO:0000259" key="2">
    <source>
        <dbReference type="Pfam" id="PF00248"/>
    </source>
</evidence>
<dbReference type="InterPro" id="IPR023210">
    <property type="entry name" value="NADP_OxRdtase_dom"/>
</dbReference>
<dbReference type="InterPro" id="IPR020471">
    <property type="entry name" value="AKR"/>
</dbReference>
<dbReference type="STRING" id="1313304.CALK_2238"/>
<dbReference type="CDD" id="cd19094">
    <property type="entry name" value="AKR_Tas-like"/>
    <property type="match status" value="1"/>
</dbReference>
<dbReference type="SUPFAM" id="SSF51430">
    <property type="entry name" value="NAD(P)-linked oxidoreductase"/>
    <property type="match status" value="1"/>
</dbReference>
<gene>
    <name evidence="3" type="ORF">CALK_2238</name>
</gene>
<reference evidence="3 4" key="1">
    <citation type="journal article" date="2013" name="Environ. Microbiol.">
        <title>Genome analysis of Chitinivibrio alkaliphilus gen. nov., sp. nov., a novel extremely haloalkaliphilic anaerobic chitinolytic bacterium from the candidate phylum Termite Group 3.</title>
        <authorList>
            <person name="Sorokin D.Y."/>
            <person name="Gumerov V.M."/>
            <person name="Rakitin A.L."/>
            <person name="Beletsky A.V."/>
            <person name="Damste J.S."/>
            <person name="Muyzer G."/>
            <person name="Mardanov A.V."/>
            <person name="Ravin N.V."/>
        </authorList>
    </citation>
    <scope>NUCLEOTIDE SEQUENCE [LARGE SCALE GENOMIC DNA]</scope>
    <source>
        <strain evidence="3 4">ACht1</strain>
    </source>
</reference>
<dbReference type="Proteomes" id="UP000017148">
    <property type="component" value="Unassembled WGS sequence"/>
</dbReference>
<dbReference type="PANTHER" id="PTHR43364:SF4">
    <property type="entry name" value="NAD(P)-LINKED OXIDOREDUCTASE SUPERFAMILY PROTEIN"/>
    <property type="match status" value="1"/>
</dbReference>
<dbReference type="OrthoDB" id="9774523at2"/>
<accession>U7D347</accession>
<dbReference type="PRINTS" id="PR00069">
    <property type="entry name" value="ALDKETRDTASE"/>
</dbReference>
<dbReference type="InterPro" id="IPR036812">
    <property type="entry name" value="NAD(P)_OxRdtase_dom_sf"/>
</dbReference>
<dbReference type="EMBL" id="ASJR01000026">
    <property type="protein sequence ID" value="ERP30924.1"/>
    <property type="molecule type" value="Genomic_DNA"/>
</dbReference>
<dbReference type="Gene3D" id="3.20.20.100">
    <property type="entry name" value="NADP-dependent oxidoreductase domain"/>
    <property type="match status" value="1"/>
</dbReference>
<dbReference type="GO" id="GO:0016491">
    <property type="term" value="F:oxidoreductase activity"/>
    <property type="evidence" value="ECO:0007669"/>
    <property type="project" value="UniProtKB-KW"/>
</dbReference>
<evidence type="ECO:0000313" key="3">
    <source>
        <dbReference type="EMBL" id="ERP30924.1"/>
    </source>
</evidence>
<sequence length="350" mass="39065">MQYTQLGSSSLRISSVCLGSMTWGLQNTQEDADSQIEYALSQGITFIDTAEMYAVPPSPETYGKTETIIGNWLKRNREKRSDIVLATKIVGPGLSWVRGGSVLNKESVIAAVDASLARLQTDYIDLYQLHWPRRATPHFGKQWPGKISFSEVDVDAEKAHMHDVLLGIDAVIRTGKVRYVGLSNDTPWGIQSYLELEKEYGLPRIVSVQNEFNLTHAKDWPFLLEQCRHENIAYLPWSPLAGGLLTGKYHRGARPEGARWSLKKDSTPFRDTEAAHRAVAAYGAIAQKYGYTPAQLALAWCASIEGVTAPIIGATTMEQLKEDIDAFKRPLCDEARQEVEEVFQTFPAPY</sequence>
<dbReference type="RefSeq" id="WP_022637607.1">
    <property type="nucleotide sequence ID" value="NZ_ASJR01000026.1"/>
</dbReference>
<proteinExistence type="predicted"/>
<comment type="caution">
    <text evidence="3">The sequence shown here is derived from an EMBL/GenBank/DDBJ whole genome shotgun (WGS) entry which is preliminary data.</text>
</comment>
<dbReference type="PANTHER" id="PTHR43364">
    <property type="entry name" value="NADH-SPECIFIC METHYLGLYOXAL REDUCTASE-RELATED"/>
    <property type="match status" value="1"/>
</dbReference>
<feature type="domain" description="NADP-dependent oxidoreductase" evidence="2">
    <location>
        <begin position="16"/>
        <end position="342"/>
    </location>
</feature>
<dbReference type="AlphaFoldDB" id="U7D347"/>
<name>U7D347_9BACT</name>
<keyword evidence="4" id="KW-1185">Reference proteome</keyword>
<dbReference type="eggNOG" id="COG0667">
    <property type="taxonomic scope" value="Bacteria"/>
</dbReference>
<dbReference type="InterPro" id="IPR050523">
    <property type="entry name" value="AKR_Detox_Biosynth"/>
</dbReference>